<evidence type="ECO:0000313" key="1">
    <source>
        <dbReference type="EMBL" id="EQB43987.1"/>
    </source>
</evidence>
<proteinExistence type="predicted"/>
<protein>
    <submittedName>
        <fullName evidence="1">Uncharacterized protein</fullName>
    </submittedName>
</protein>
<dbReference type="Proteomes" id="UP000015530">
    <property type="component" value="Unassembled WGS sequence"/>
</dbReference>
<sequence>MFKSRKANPNKDFKPDPIQVAELQKKYTGLEDDLSYLQGHTIGNKYEAYKKAGGQAATSTTTYKATAKPLEKKTTPYDPIDPAFGPVMNKFYTRNSHQILEPLAGAAATDTAFHADRRESFNNRYQDVLIAKSQWEGHVTQAANARASAQKWVPVHGLHHMYSNAP</sequence>
<dbReference type="OMA" id="GQEIMAP"/>
<dbReference type="OrthoDB" id="4848172at2759"/>
<comment type="caution">
    <text evidence="1">The sequence shown here is derived from an EMBL/GenBank/DDBJ whole genome shotgun (WGS) entry which is preliminary data.</text>
</comment>
<dbReference type="EMBL" id="AMYD01004131">
    <property type="protein sequence ID" value="EQB43987.1"/>
    <property type="molecule type" value="Genomic_DNA"/>
</dbReference>
<gene>
    <name evidence="1" type="ORF">CGLO_17320</name>
</gene>
<name>T0JLE4_COLGC</name>
<evidence type="ECO:0000313" key="2">
    <source>
        <dbReference type="Proteomes" id="UP000015530"/>
    </source>
</evidence>
<dbReference type="AlphaFoldDB" id="T0JLE4"/>
<reference evidence="2" key="1">
    <citation type="journal article" date="2013" name="Mol. Plant Microbe Interact.">
        <title>Global aspects of pacC regulation of pathogenicity genes in Colletotrichum gloeosporioides as revealed by transcriptome analysis.</title>
        <authorList>
            <person name="Alkan N."/>
            <person name="Meng X."/>
            <person name="Friedlander G."/>
            <person name="Reuveni E."/>
            <person name="Sukno S."/>
            <person name="Sherman A."/>
            <person name="Thon M."/>
            <person name="Fluhr R."/>
            <person name="Prusky D."/>
        </authorList>
    </citation>
    <scope>NUCLEOTIDE SEQUENCE [LARGE SCALE GENOMIC DNA]</scope>
    <source>
        <strain evidence="2">Cg-14</strain>
    </source>
</reference>
<accession>T0JLE4</accession>
<dbReference type="HOGENOM" id="CLU_1758985_0_0_1"/>
<organism evidence="1 2">
    <name type="scientific">Colletotrichum gloeosporioides (strain Cg-14)</name>
    <name type="common">Anthracnose fungus</name>
    <name type="synonym">Glomerella cingulata</name>
    <dbReference type="NCBI Taxonomy" id="1237896"/>
    <lineage>
        <taxon>Eukaryota</taxon>
        <taxon>Fungi</taxon>
        <taxon>Dikarya</taxon>
        <taxon>Ascomycota</taxon>
        <taxon>Pezizomycotina</taxon>
        <taxon>Sordariomycetes</taxon>
        <taxon>Hypocreomycetidae</taxon>
        <taxon>Glomerellales</taxon>
        <taxon>Glomerellaceae</taxon>
        <taxon>Colletotrichum</taxon>
        <taxon>Colletotrichum gloeosporioides species complex</taxon>
    </lineage>
</organism>